<dbReference type="Proteomes" id="UP000032534">
    <property type="component" value="Unassembled WGS sequence"/>
</dbReference>
<proteinExistence type="inferred from homology"/>
<evidence type="ECO:0000256" key="3">
    <source>
        <dbReference type="ARBA" id="ARBA00022448"/>
    </source>
</evidence>
<feature type="transmembrane region" description="Helical" evidence="7">
    <location>
        <begin position="309"/>
        <end position="327"/>
    </location>
</feature>
<evidence type="ECO:0000256" key="4">
    <source>
        <dbReference type="ARBA" id="ARBA00022692"/>
    </source>
</evidence>
<dbReference type="Gene3D" id="1.20.1250.20">
    <property type="entry name" value="MFS general substrate transporter like domains"/>
    <property type="match status" value="1"/>
</dbReference>
<feature type="transmembrane region" description="Helical" evidence="7">
    <location>
        <begin position="76"/>
        <end position="94"/>
    </location>
</feature>
<protein>
    <submittedName>
        <fullName evidence="9">Multidrug transporter</fullName>
    </submittedName>
</protein>
<feature type="domain" description="Major facilitator superfamily (MFS) profile" evidence="8">
    <location>
        <begin position="11"/>
        <end position="391"/>
    </location>
</feature>
<dbReference type="PANTHER" id="PTHR23504:SF115">
    <property type="entry name" value="MULTIDRUG RESISTANCE PROTEIN 2"/>
    <property type="match status" value="1"/>
</dbReference>
<dbReference type="EMBL" id="JTHP01000035">
    <property type="protein sequence ID" value="KJD44455.1"/>
    <property type="molecule type" value="Genomic_DNA"/>
</dbReference>
<dbReference type="PROSITE" id="PS50850">
    <property type="entry name" value="MFS"/>
    <property type="match status" value="1"/>
</dbReference>
<keyword evidence="4 7" id="KW-0812">Transmembrane</keyword>
<dbReference type="PANTHER" id="PTHR23504">
    <property type="entry name" value="MAJOR FACILITATOR SUPERFAMILY DOMAIN-CONTAINING PROTEIN 10"/>
    <property type="match status" value="1"/>
</dbReference>
<dbReference type="InterPro" id="IPR005829">
    <property type="entry name" value="Sugar_transporter_CS"/>
</dbReference>
<comment type="subcellular location">
    <subcellularLocation>
        <location evidence="1">Cell membrane</location>
        <topology evidence="1">Multi-pass membrane protein</topology>
    </subcellularLocation>
</comment>
<evidence type="ECO:0000256" key="2">
    <source>
        <dbReference type="ARBA" id="ARBA00007520"/>
    </source>
</evidence>
<feature type="transmembrane region" description="Helical" evidence="7">
    <location>
        <begin position="285"/>
        <end position="303"/>
    </location>
</feature>
<evidence type="ECO:0000259" key="8">
    <source>
        <dbReference type="PROSITE" id="PS50850"/>
    </source>
</evidence>
<evidence type="ECO:0000313" key="9">
    <source>
        <dbReference type="EMBL" id="KJD44455.1"/>
    </source>
</evidence>
<evidence type="ECO:0000256" key="5">
    <source>
        <dbReference type="ARBA" id="ARBA00022989"/>
    </source>
</evidence>
<keyword evidence="5 7" id="KW-1133">Transmembrane helix</keyword>
<organism evidence="9 10">
    <name type="scientific">Paenibacillus terrae</name>
    <dbReference type="NCBI Taxonomy" id="159743"/>
    <lineage>
        <taxon>Bacteria</taxon>
        <taxon>Bacillati</taxon>
        <taxon>Bacillota</taxon>
        <taxon>Bacilli</taxon>
        <taxon>Bacillales</taxon>
        <taxon>Paenibacillaceae</taxon>
        <taxon>Paenibacillus</taxon>
    </lineage>
</organism>
<evidence type="ECO:0000256" key="7">
    <source>
        <dbReference type="SAM" id="Phobius"/>
    </source>
</evidence>
<feature type="transmembrane region" description="Helical" evidence="7">
    <location>
        <begin position="12"/>
        <end position="33"/>
    </location>
</feature>
<keyword evidence="3" id="KW-0813">Transport</keyword>
<dbReference type="CDD" id="cd17325">
    <property type="entry name" value="MFS_MdtG_SLC18_like"/>
    <property type="match status" value="1"/>
</dbReference>
<dbReference type="InterPro" id="IPR001958">
    <property type="entry name" value="Tet-R_TetA/multi-R_MdtG-like"/>
</dbReference>
<feature type="transmembrane region" description="Helical" evidence="7">
    <location>
        <begin position="371"/>
        <end position="388"/>
    </location>
</feature>
<dbReference type="InterPro" id="IPR020846">
    <property type="entry name" value="MFS_dom"/>
</dbReference>
<evidence type="ECO:0000313" key="10">
    <source>
        <dbReference type="Proteomes" id="UP000032534"/>
    </source>
</evidence>
<dbReference type="SUPFAM" id="SSF103473">
    <property type="entry name" value="MFS general substrate transporter"/>
    <property type="match status" value="1"/>
</dbReference>
<dbReference type="PATRIC" id="fig|159743.3.peg.3789"/>
<feature type="transmembrane region" description="Helical" evidence="7">
    <location>
        <begin position="254"/>
        <end position="273"/>
    </location>
</feature>
<dbReference type="InterPro" id="IPR011701">
    <property type="entry name" value="MFS"/>
</dbReference>
<sequence>MDKEVFCIKKILAIMMINIFIVMIGVGLITPILPKLIIEFGASGQSIGLLVAAYGMTQFLLSPMTGQLSDRYGRKAFIIVGVIVFAVAKLIFAIGDELWMLYTSRLLEGVAAALIVPPMMAYVADITTTEERAKGNSLLAAAMSFGFVIGPGLGGFLAGYGTRVPLYTATGAAIVAVIFPMICLPESLSKEQMKAARARVIQRESIFKQYVRSLKSKYAMLFVLVLVMTFGLANFESVLGLYVTNRFQFSPEHISIILTVGAVIGVSMQALLVAKVIHIFGEKRVIKGSLLFTSFAYILFLFAKDFWSILLVTSGIFFATAMLRPALNTQLSKMAGSEQGYVAGMNNAYMSIGNILGPTLAGFLFDANIFAPFIAGCCILWITFLITLKLK</sequence>
<feature type="transmembrane region" description="Helical" evidence="7">
    <location>
        <begin position="138"/>
        <end position="160"/>
    </location>
</feature>
<dbReference type="GO" id="GO:0005886">
    <property type="term" value="C:plasma membrane"/>
    <property type="evidence" value="ECO:0007669"/>
    <property type="project" value="UniProtKB-SubCell"/>
</dbReference>
<evidence type="ECO:0000256" key="6">
    <source>
        <dbReference type="ARBA" id="ARBA00023136"/>
    </source>
</evidence>
<dbReference type="Pfam" id="PF07690">
    <property type="entry name" value="MFS_1"/>
    <property type="match status" value="1"/>
</dbReference>
<evidence type="ECO:0000256" key="1">
    <source>
        <dbReference type="ARBA" id="ARBA00004651"/>
    </source>
</evidence>
<accession>A0A0D7WZ67</accession>
<feature type="transmembrane region" description="Helical" evidence="7">
    <location>
        <begin position="106"/>
        <end position="126"/>
    </location>
</feature>
<feature type="transmembrane region" description="Helical" evidence="7">
    <location>
        <begin position="348"/>
        <end position="365"/>
    </location>
</feature>
<dbReference type="InterPro" id="IPR036259">
    <property type="entry name" value="MFS_trans_sf"/>
</dbReference>
<reference evidence="9 10" key="1">
    <citation type="submission" date="2014-11" db="EMBL/GenBank/DDBJ databases">
        <title>Draft Genome Sequences of Paenibacillus polymyxa NRRL B-30509 and Paenibacillus terrae NRRL B-30644, Strains from a Poultry Environment that Produce Tridecaptin A and Paenicidins.</title>
        <authorList>
            <person name="van Belkum M.J."/>
            <person name="Lohans C.T."/>
            <person name="Vederas J.C."/>
        </authorList>
    </citation>
    <scope>NUCLEOTIDE SEQUENCE [LARGE SCALE GENOMIC DNA]</scope>
    <source>
        <strain evidence="9 10">NRRL B-30644</strain>
    </source>
</reference>
<feature type="transmembrane region" description="Helical" evidence="7">
    <location>
        <begin position="45"/>
        <end position="64"/>
    </location>
</feature>
<comment type="similarity">
    <text evidence="2">Belongs to the major facilitator superfamily. TCR/Tet family.</text>
</comment>
<dbReference type="PROSITE" id="PS00216">
    <property type="entry name" value="SUGAR_TRANSPORT_1"/>
    <property type="match status" value="1"/>
</dbReference>
<dbReference type="PRINTS" id="PR01035">
    <property type="entry name" value="TCRTETA"/>
</dbReference>
<dbReference type="GO" id="GO:0022857">
    <property type="term" value="F:transmembrane transporter activity"/>
    <property type="evidence" value="ECO:0007669"/>
    <property type="project" value="InterPro"/>
</dbReference>
<gene>
    <name evidence="9" type="ORF">QD47_17065</name>
</gene>
<comment type="caution">
    <text evidence="9">The sequence shown here is derived from an EMBL/GenBank/DDBJ whole genome shotgun (WGS) entry which is preliminary data.</text>
</comment>
<dbReference type="AlphaFoldDB" id="A0A0D7WZ67"/>
<keyword evidence="6 7" id="KW-0472">Membrane</keyword>
<feature type="transmembrane region" description="Helical" evidence="7">
    <location>
        <begin position="218"/>
        <end position="242"/>
    </location>
</feature>
<name>A0A0D7WZ67_9BACL</name>
<feature type="transmembrane region" description="Helical" evidence="7">
    <location>
        <begin position="166"/>
        <end position="184"/>
    </location>
</feature>
<keyword evidence="10" id="KW-1185">Reference proteome</keyword>